<dbReference type="InterPro" id="IPR000209">
    <property type="entry name" value="Peptidase_S8/S53_dom"/>
</dbReference>
<dbReference type="SUPFAM" id="SSF52743">
    <property type="entry name" value="Subtilisin-like"/>
    <property type="match status" value="1"/>
</dbReference>
<dbReference type="InterPro" id="IPR023828">
    <property type="entry name" value="Peptidase_S8_Ser-AS"/>
</dbReference>
<keyword evidence="10 15" id="KW-0720">Serine protease</keyword>
<dbReference type="InterPro" id="IPR015366">
    <property type="entry name" value="S53_propep"/>
</dbReference>
<evidence type="ECO:0000256" key="6">
    <source>
        <dbReference type="ARBA" id="ARBA00022670"/>
    </source>
</evidence>
<dbReference type="Gene3D" id="3.40.50.200">
    <property type="entry name" value="Peptidase S8/S53 domain"/>
    <property type="match status" value="1"/>
</dbReference>
<evidence type="ECO:0000256" key="3">
    <source>
        <dbReference type="ARBA" id="ARBA00004239"/>
    </source>
</evidence>
<evidence type="ECO:0000256" key="1">
    <source>
        <dbReference type="ARBA" id="ARBA00001910"/>
    </source>
</evidence>
<evidence type="ECO:0000256" key="15">
    <source>
        <dbReference type="PROSITE-ProRule" id="PRU01032"/>
    </source>
</evidence>
<dbReference type="SUPFAM" id="SSF54897">
    <property type="entry name" value="Protease propeptides/inhibitors"/>
    <property type="match status" value="1"/>
</dbReference>
<evidence type="ECO:0000256" key="14">
    <source>
        <dbReference type="ARBA" id="ARBA00023180"/>
    </source>
</evidence>
<feature type="active site" description="Charge relay system" evidence="15">
    <location>
        <position position="479"/>
    </location>
</feature>
<keyword evidence="5" id="KW-0964">Secreted</keyword>
<comment type="function">
    <text evidence="2">Secreted tripeptidyl-peptidase which degrades proteins at acidic pHs and is involved in virulence.</text>
</comment>
<feature type="binding site" evidence="15">
    <location>
        <position position="521"/>
    </location>
    <ligand>
        <name>Ca(2+)</name>
        <dbReference type="ChEBI" id="CHEBI:29108"/>
    </ligand>
</feature>
<feature type="binding site" evidence="15">
    <location>
        <position position="559"/>
    </location>
    <ligand>
        <name>Ca(2+)</name>
        <dbReference type="ChEBI" id="CHEBI:29108"/>
    </ligand>
</feature>
<dbReference type="PANTHER" id="PTHR14218">
    <property type="entry name" value="PROTEASE S8 TRIPEPTIDYL PEPTIDASE I CLN2"/>
    <property type="match status" value="1"/>
</dbReference>
<dbReference type="SMART" id="SM00944">
    <property type="entry name" value="Pro-kuma_activ"/>
    <property type="match status" value="1"/>
</dbReference>
<feature type="binding site" evidence="15">
    <location>
        <position position="522"/>
    </location>
    <ligand>
        <name>Ca(2+)</name>
        <dbReference type="ChEBI" id="CHEBI:29108"/>
    </ligand>
</feature>
<evidence type="ECO:0000313" key="17">
    <source>
        <dbReference type="EMBL" id="KAK3935476.1"/>
    </source>
</evidence>
<dbReference type="GO" id="GO:0005576">
    <property type="term" value="C:extracellular region"/>
    <property type="evidence" value="ECO:0007669"/>
    <property type="project" value="UniProtKB-SubCell"/>
</dbReference>
<keyword evidence="18" id="KW-1185">Reference proteome</keyword>
<feature type="active site" description="Charge relay system" evidence="15">
    <location>
        <position position="261"/>
    </location>
</feature>
<dbReference type="InterPro" id="IPR050819">
    <property type="entry name" value="Tripeptidyl-peptidase_I"/>
</dbReference>
<dbReference type="CDD" id="cd11377">
    <property type="entry name" value="Pro-peptidase_S53"/>
    <property type="match status" value="1"/>
</dbReference>
<comment type="caution">
    <text evidence="17">The sequence shown here is derived from an EMBL/GenBank/DDBJ whole genome shotgun (WGS) entry which is preliminary data.</text>
</comment>
<evidence type="ECO:0000256" key="8">
    <source>
        <dbReference type="ARBA" id="ARBA00022729"/>
    </source>
</evidence>
<dbReference type="GO" id="GO:0004252">
    <property type="term" value="F:serine-type endopeptidase activity"/>
    <property type="evidence" value="ECO:0007669"/>
    <property type="project" value="UniProtKB-UniRule"/>
</dbReference>
<dbReference type="AlphaFoldDB" id="A0AAN6MXS5"/>
<dbReference type="InterPro" id="IPR036852">
    <property type="entry name" value="Peptidase_S8/S53_dom_sf"/>
</dbReference>
<keyword evidence="14" id="KW-0325">Glycoprotein</keyword>
<dbReference type="InterPro" id="IPR030400">
    <property type="entry name" value="Sedolisin_dom"/>
</dbReference>
<evidence type="ECO:0000256" key="13">
    <source>
        <dbReference type="ARBA" id="ARBA00023145"/>
    </source>
</evidence>
<keyword evidence="6 15" id="KW-0645">Protease</keyword>
<keyword evidence="8" id="KW-0732">Signal</keyword>
<dbReference type="FunFam" id="3.40.50.200:FF:000015">
    <property type="entry name" value="Tripeptidyl peptidase A"/>
    <property type="match status" value="1"/>
</dbReference>
<comment type="catalytic activity">
    <reaction evidence="1">
        <text>Release of an N-terminal tripeptide from a polypeptide.</text>
        <dbReference type="EC" id="3.4.14.10"/>
    </reaction>
</comment>
<dbReference type="GO" id="GO:0006508">
    <property type="term" value="P:proteolysis"/>
    <property type="evidence" value="ECO:0007669"/>
    <property type="project" value="UniProtKB-KW"/>
</dbReference>
<sequence length="579" mass="62922">MSKVTALPAGVRAVSIPSGDQIMTLQIGLKLQNIDQLEGRLRAVSTPGSPQYGKYLDAKEVNELFKPSTKSQAAVTSWLKSSGVRDEDIEYFGGYMNFATNVSSANTLLSTAFQNFVVEGALKLRTLRYSVPDEMAEHIEVISPTTFLGKTHVHSPIMIHPPIGDRRHSSRSIDAQQVDCSRLIVPACLERMYNYGTYKESATSGSRVGFGSFLNESAIQSDLTMYQRLYGLPPTNFSTTLINGGVDHQDPRITVGEANLDSQFMSAVAKTLPVRQFITAGKPPFIPNLNLPDAAHNTNEPYLEYYNFLLNQTNAQIPQVISHSYGDDEQTVPREYATRVCNQIGMMGLRGVSVLQSSGDTGVGAPCQSNDGRRSPEFTPQFPGSCPYITAVGGTQAYNPEVAWDASGGGFSNYFARAWYQQDTVSDYLVNHIAPETKQYYVDYTNFSGRAFPDISAHSLTPNYQYIFSMQLGQTGGTSAAAPVVAGIIGLLNDARLRAGQPVMGFINPWLYSVGYKGLTDIVAGKARGCTGVNLQTGRPMLTASVIPWASWNATVGWDPATGLGVPDFQAMLKLALSV</sequence>
<accession>A0AAN6MXS5</accession>
<feature type="binding site" evidence="15">
    <location>
        <position position="557"/>
    </location>
    <ligand>
        <name>Ca(2+)</name>
        <dbReference type="ChEBI" id="CHEBI:29108"/>
    </ligand>
</feature>
<evidence type="ECO:0000256" key="12">
    <source>
        <dbReference type="ARBA" id="ARBA00023026"/>
    </source>
</evidence>
<evidence type="ECO:0000259" key="16">
    <source>
        <dbReference type="PROSITE" id="PS51695"/>
    </source>
</evidence>
<evidence type="ECO:0000256" key="5">
    <source>
        <dbReference type="ARBA" id="ARBA00022525"/>
    </source>
</evidence>
<evidence type="ECO:0000256" key="10">
    <source>
        <dbReference type="ARBA" id="ARBA00022825"/>
    </source>
</evidence>
<dbReference type="Pfam" id="PF00082">
    <property type="entry name" value="Peptidase_S8"/>
    <property type="match status" value="1"/>
</dbReference>
<dbReference type="Proteomes" id="UP001303473">
    <property type="component" value="Unassembled WGS sequence"/>
</dbReference>
<proteinExistence type="predicted"/>
<dbReference type="PROSITE" id="PS00138">
    <property type="entry name" value="SUBTILASE_SER"/>
    <property type="match status" value="1"/>
</dbReference>
<evidence type="ECO:0000256" key="2">
    <source>
        <dbReference type="ARBA" id="ARBA00002451"/>
    </source>
</evidence>
<dbReference type="EC" id="3.4.14.10" evidence="4"/>
<organism evidence="17 18">
    <name type="scientific">Diplogelasinospora grovesii</name>
    <dbReference type="NCBI Taxonomy" id="303347"/>
    <lineage>
        <taxon>Eukaryota</taxon>
        <taxon>Fungi</taxon>
        <taxon>Dikarya</taxon>
        <taxon>Ascomycota</taxon>
        <taxon>Pezizomycotina</taxon>
        <taxon>Sordariomycetes</taxon>
        <taxon>Sordariomycetidae</taxon>
        <taxon>Sordariales</taxon>
        <taxon>Diplogelasinosporaceae</taxon>
        <taxon>Diplogelasinospora</taxon>
    </lineage>
</organism>
<feature type="active site" description="Charge relay system" evidence="15">
    <location>
        <position position="257"/>
    </location>
</feature>
<comment type="cofactor">
    <cofactor evidence="15">
        <name>Ca(2+)</name>
        <dbReference type="ChEBI" id="CHEBI:29108"/>
    </cofactor>
    <text evidence="15">Binds 1 Ca(2+) ion per subunit.</text>
</comment>
<dbReference type="PANTHER" id="PTHR14218:SF34">
    <property type="entry name" value="TRIPEPTIDYL-PEPTIDASE SED4"/>
    <property type="match status" value="1"/>
</dbReference>
<dbReference type="Pfam" id="PF09286">
    <property type="entry name" value="Pro-kuma_activ"/>
    <property type="match status" value="1"/>
</dbReference>
<comment type="subcellular location">
    <subcellularLocation>
        <location evidence="3">Secreted</location>
        <location evidence="3">Extracellular space</location>
    </subcellularLocation>
</comment>
<name>A0AAN6MXS5_9PEZI</name>
<evidence type="ECO:0000256" key="11">
    <source>
        <dbReference type="ARBA" id="ARBA00022837"/>
    </source>
</evidence>
<gene>
    <name evidence="17" type="ORF">QBC46DRAFT_298031</name>
</gene>
<keyword evidence="9 15" id="KW-0378">Hydrolase</keyword>
<reference evidence="18" key="1">
    <citation type="journal article" date="2023" name="Mol. Phylogenet. Evol.">
        <title>Genome-scale phylogeny and comparative genomics of the fungal order Sordariales.</title>
        <authorList>
            <person name="Hensen N."/>
            <person name="Bonometti L."/>
            <person name="Westerberg I."/>
            <person name="Brannstrom I.O."/>
            <person name="Guillou S."/>
            <person name="Cros-Aarteil S."/>
            <person name="Calhoun S."/>
            <person name="Haridas S."/>
            <person name="Kuo A."/>
            <person name="Mondo S."/>
            <person name="Pangilinan J."/>
            <person name="Riley R."/>
            <person name="LaButti K."/>
            <person name="Andreopoulos B."/>
            <person name="Lipzen A."/>
            <person name="Chen C."/>
            <person name="Yan M."/>
            <person name="Daum C."/>
            <person name="Ng V."/>
            <person name="Clum A."/>
            <person name="Steindorff A."/>
            <person name="Ohm R.A."/>
            <person name="Martin F."/>
            <person name="Silar P."/>
            <person name="Natvig D.O."/>
            <person name="Lalanne C."/>
            <person name="Gautier V."/>
            <person name="Ament-Velasquez S.L."/>
            <person name="Kruys A."/>
            <person name="Hutchinson M.I."/>
            <person name="Powell A.J."/>
            <person name="Barry K."/>
            <person name="Miller A.N."/>
            <person name="Grigoriev I.V."/>
            <person name="Debuchy R."/>
            <person name="Gladieux P."/>
            <person name="Hiltunen Thoren M."/>
            <person name="Johannesson H."/>
        </authorList>
    </citation>
    <scope>NUCLEOTIDE SEQUENCE [LARGE SCALE GENOMIC DNA]</scope>
    <source>
        <strain evidence="18">CBS 340.73</strain>
    </source>
</reference>
<keyword evidence="13" id="KW-0865">Zymogen</keyword>
<dbReference type="EMBL" id="MU853922">
    <property type="protein sequence ID" value="KAK3935476.1"/>
    <property type="molecule type" value="Genomic_DNA"/>
</dbReference>
<feature type="domain" description="Peptidase S53" evidence="16">
    <location>
        <begin position="183"/>
        <end position="579"/>
    </location>
</feature>
<dbReference type="GO" id="GO:0008240">
    <property type="term" value="F:tripeptidyl-peptidase activity"/>
    <property type="evidence" value="ECO:0007669"/>
    <property type="project" value="UniProtKB-EC"/>
</dbReference>
<dbReference type="CDD" id="cd04056">
    <property type="entry name" value="Peptidases_S53"/>
    <property type="match status" value="1"/>
</dbReference>
<dbReference type="PROSITE" id="PS51695">
    <property type="entry name" value="SEDOLISIN"/>
    <property type="match status" value="1"/>
</dbReference>
<keyword evidence="11 15" id="KW-0106">Calcium</keyword>
<evidence type="ECO:0000313" key="18">
    <source>
        <dbReference type="Proteomes" id="UP001303473"/>
    </source>
</evidence>
<evidence type="ECO:0000256" key="7">
    <source>
        <dbReference type="ARBA" id="ARBA00022723"/>
    </source>
</evidence>
<keyword evidence="7 15" id="KW-0479">Metal-binding</keyword>
<protein>
    <recommendedName>
        <fullName evidence="4">tripeptidyl-peptidase II</fullName>
        <ecNumber evidence="4">3.4.14.10</ecNumber>
    </recommendedName>
</protein>
<keyword evidence="12" id="KW-0843">Virulence</keyword>
<evidence type="ECO:0000256" key="9">
    <source>
        <dbReference type="ARBA" id="ARBA00022801"/>
    </source>
</evidence>
<dbReference type="GO" id="GO:0046872">
    <property type="term" value="F:metal ion binding"/>
    <property type="evidence" value="ECO:0007669"/>
    <property type="project" value="UniProtKB-UniRule"/>
</dbReference>
<evidence type="ECO:0000256" key="4">
    <source>
        <dbReference type="ARBA" id="ARBA00012462"/>
    </source>
</evidence>